<dbReference type="InterPro" id="IPR036291">
    <property type="entry name" value="NAD(P)-bd_dom_sf"/>
</dbReference>
<name>A0A6N6VWM7_9BACT</name>
<dbReference type="GO" id="GO:0004412">
    <property type="term" value="F:homoserine dehydrogenase activity"/>
    <property type="evidence" value="ECO:0007669"/>
    <property type="project" value="UniProtKB-EC"/>
</dbReference>
<dbReference type="PANTHER" id="PTHR43331:SF1">
    <property type="entry name" value="HOMOSERINE DEHYDROGENASE"/>
    <property type="match status" value="1"/>
</dbReference>
<dbReference type="SUPFAM" id="SSF55347">
    <property type="entry name" value="Glyceraldehyde-3-phosphate dehydrogenase-like, C-terminal domain"/>
    <property type="match status" value="1"/>
</dbReference>
<evidence type="ECO:0000313" key="7">
    <source>
        <dbReference type="Proteomes" id="UP000437748"/>
    </source>
</evidence>
<keyword evidence="7" id="KW-1185">Reference proteome</keyword>
<dbReference type="EMBL" id="WFLM01000001">
    <property type="protein sequence ID" value="KAB8041040.1"/>
    <property type="molecule type" value="Genomic_DNA"/>
</dbReference>
<evidence type="ECO:0000259" key="4">
    <source>
        <dbReference type="Pfam" id="PF00208"/>
    </source>
</evidence>
<dbReference type="Gene3D" id="3.30.360.10">
    <property type="entry name" value="Dihydrodipicolinate Reductase, domain 2"/>
    <property type="match status" value="1"/>
</dbReference>
<dbReference type="UniPathway" id="UPA00050">
    <property type="reaction ID" value="UER00063"/>
</dbReference>
<organism evidence="6 7">
    <name type="scientific">Silvanigrella paludirubra</name>
    <dbReference type="NCBI Taxonomy" id="2499159"/>
    <lineage>
        <taxon>Bacteria</taxon>
        <taxon>Pseudomonadati</taxon>
        <taxon>Bdellovibrionota</taxon>
        <taxon>Oligoflexia</taxon>
        <taxon>Silvanigrellales</taxon>
        <taxon>Silvanigrellaceae</taxon>
        <taxon>Silvanigrella</taxon>
    </lineage>
</organism>
<dbReference type="Gene3D" id="3.40.50.720">
    <property type="entry name" value="NAD(P)-binding Rossmann-like Domain"/>
    <property type="match status" value="1"/>
</dbReference>
<dbReference type="UniPathway" id="UPA00051">
    <property type="reaction ID" value="UER00465"/>
</dbReference>
<keyword evidence="3" id="KW-0560">Oxidoreductase</keyword>
<comment type="similarity">
    <text evidence="1">Belongs to the homoserine dehydrogenase family.</text>
</comment>
<comment type="caution">
    <text evidence="6">The sequence shown here is derived from an EMBL/GenBank/DDBJ whole genome shotgun (WGS) entry which is preliminary data.</text>
</comment>
<dbReference type="Proteomes" id="UP000437748">
    <property type="component" value="Unassembled WGS sequence"/>
</dbReference>
<dbReference type="EC" id="1.1.1.3" evidence="2"/>
<feature type="domain" description="Glutamate/phenylalanine/leucine/valine/L-tryptophan dehydrogenase C-terminal" evidence="4">
    <location>
        <begin position="15"/>
        <end position="92"/>
    </location>
</feature>
<protein>
    <recommendedName>
        <fullName evidence="2">homoserine dehydrogenase</fullName>
        <ecNumber evidence="2">1.1.1.3</ecNumber>
    </recommendedName>
</protein>
<reference evidence="6 7" key="1">
    <citation type="submission" date="2019-10" db="EMBL/GenBank/DDBJ databases">
        <title>New species of Slilvanegrellaceae.</title>
        <authorList>
            <person name="Pitt A."/>
            <person name="Hahn M.W."/>
        </authorList>
    </citation>
    <scope>NUCLEOTIDE SEQUENCE [LARGE SCALE GENOMIC DNA]</scope>
    <source>
        <strain evidence="6 7">SP-Ram-0.45-NSY-1</strain>
    </source>
</reference>
<dbReference type="InterPro" id="IPR006096">
    <property type="entry name" value="Glu/Leu/Phe/Val/Trp_DH_C"/>
</dbReference>
<dbReference type="Pfam" id="PF00742">
    <property type="entry name" value="Homoserine_dh"/>
    <property type="match status" value="1"/>
</dbReference>
<evidence type="ECO:0000256" key="1">
    <source>
        <dbReference type="ARBA" id="ARBA00006753"/>
    </source>
</evidence>
<dbReference type="OrthoDB" id="9808167at2"/>
<dbReference type="PANTHER" id="PTHR43331">
    <property type="entry name" value="HOMOSERINE DEHYDROGENASE"/>
    <property type="match status" value="1"/>
</dbReference>
<feature type="domain" description="Homoserine dehydrogenase catalytic" evidence="5">
    <location>
        <begin position="163"/>
        <end position="323"/>
    </location>
</feature>
<dbReference type="InterPro" id="IPR001342">
    <property type="entry name" value="HDH_cat"/>
</dbReference>
<evidence type="ECO:0000313" key="6">
    <source>
        <dbReference type="EMBL" id="KAB8041040.1"/>
    </source>
</evidence>
<gene>
    <name evidence="6" type="ORF">GCL60_03640</name>
</gene>
<proteinExistence type="inferred from homology"/>
<evidence type="ECO:0000259" key="5">
    <source>
        <dbReference type="Pfam" id="PF00742"/>
    </source>
</evidence>
<evidence type="ECO:0000256" key="2">
    <source>
        <dbReference type="ARBA" id="ARBA00013213"/>
    </source>
</evidence>
<dbReference type="AlphaFoldDB" id="A0A6N6VWM7"/>
<evidence type="ECO:0000256" key="3">
    <source>
        <dbReference type="ARBA" id="ARBA00023002"/>
    </source>
</evidence>
<dbReference type="RefSeq" id="WP_153418563.1">
    <property type="nucleotide sequence ID" value="NZ_WFLM01000001.1"/>
</dbReference>
<sequence length="328" mass="36317">MVLSIFSTHLKPIHLLGAGKVGCAFLSILNQKKYKVISVTDSKQTLYNICGLNINEILKIKEIDKAPLSNYKLINDIYELNSVKNSNEIYIDTTSTSIQNSEISFNRSQNILKNGNFILLAAKDSLFYGIDQLLTEYPGKIGINAALAGTGKNLIQNLDTLRNECFAISVVGNATTTSLIEDIENGYTLEEGIQRARANGFLESDPTFDLDGTDALTKISIVGKAVFGYKYQIEKINRQHINTIDPELIRYRKQKGKTTRLLGKANIDGTLKVSYDEVDLKSPLCTTPYSVTYQYHLKNNSELIFKGDGIGPKGTAQAIMEDLNALTL</sequence>
<dbReference type="SUPFAM" id="SSF51735">
    <property type="entry name" value="NAD(P)-binding Rossmann-fold domains"/>
    <property type="match status" value="1"/>
</dbReference>
<dbReference type="Pfam" id="PF00208">
    <property type="entry name" value="ELFV_dehydrog"/>
    <property type="match status" value="1"/>
</dbReference>
<accession>A0A6N6VWM7</accession>
<dbReference type="GO" id="GO:0009088">
    <property type="term" value="P:threonine biosynthetic process"/>
    <property type="evidence" value="ECO:0007669"/>
    <property type="project" value="UniProtKB-UniPathway"/>
</dbReference>